<dbReference type="Gene3D" id="3.40.50.1000">
    <property type="entry name" value="HAD superfamily/HAD-like"/>
    <property type="match status" value="2"/>
</dbReference>
<dbReference type="GO" id="GO:0005737">
    <property type="term" value="C:cytoplasm"/>
    <property type="evidence" value="ECO:0007669"/>
    <property type="project" value="TreeGrafter"/>
</dbReference>
<protein>
    <recommendedName>
        <fullName evidence="3">Haloacid dehalogenase-like hydrolase domain-containing protein 2</fullName>
    </recommendedName>
</protein>
<dbReference type="GO" id="GO:0016791">
    <property type="term" value="F:phosphatase activity"/>
    <property type="evidence" value="ECO:0007669"/>
    <property type="project" value="TreeGrafter"/>
</dbReference>
<dbReference type="InterPro" id="IPR006357">
    <property type="entry name" value="HAD-SF_hydro_IIA"/>
</dbReference>
<dbReference type="EMBL" id="JAACJK010000061">
    <property type="protein sequence ID" value="KAF5335535.1"/>
    <property type="molecule type" value="Genomic_DNA"/>
</dbReference>
<reference evidence="1 2" key="1">
    <citation type="journal article" date="2020" name="ISME J.">
        <title>Uncovering the hidden diversity of litter-decomposition mechanisms in mushroom-forming fungi.</title>
        <authorList>
            <person name="Floudas D."/>
            <person name="Bentzer J."/>
            <person name="Ahren D."/>
            <person name="Johansson T."/>
            <person name="Persson P."/>
            <person name="Tunlid A."/>
        </authorList>
    </citation>
    <scope>NUCLEOTIDE SEQUENCE [LARGE SCALE GENOMIC DNA]</scope>
    <source>
        <strain evidence="1 2">CBS 175.51</strain>
    </source>
</reference>
<evidence type="ECO:0000313" key="2">
    <source>
        <dbReference type="Proteomes" id="UP000541558"/>
    </source>
</evidence>
<dbReference type="InterPro" id="IPR023214">
    <property type="entry name" value="HAD_sf"/>
</dbReference>
<dbReference type="Pfam" id="PF13344">
    <property type="entry name" value="Hydrolase_6"/>
    <property type="match status" value="1"/>
</dbReference>
<sequence length="303" mass="32668">MTGRPFIKALLIDISGTLQIGSTPTPRAVEAINRLRESNVPFRLCSNSSKESTASLVKKLNGMGFDFVTDITAAGKKEVWTSIGSVAQTVKDRGLKRPYMLLSNSAREEVSPPEPEPVGDAVQYDGVIVGLAPALFDYNHLNTAFRILKGEDGGSSRREVPLIATHKAKYIQKDEPPGLSLGPGPFVTALEEAAGCKAYVVGKPTKTFFQLVMGDFSSAEVGESDGRIAVIGDDVEADLGGGALELGLWRILVKTGKYRPGDVLRPGVRQPDEVHEDFASFVDSLLLSQDRTHSYEDDSQACK</sequence>
<proteinExistence type="predicted"/>
<gene>
    <name evidence="1" type="ORF">D9611_012149</name>
</gene>
<dbReference type="Pfam" id="PF13242">
    <property type="entry name" value="Hydrolase_like"/>
    <property type="match status" value="1"/>
</dbReference>
<dbReference type="OrthoDB" id="426235at2759"/>
<evidence type="ECO:0000313" key="1">
    <source>
        <dbReference type="EMBL" id="KAF5335535.1"/>
    </source>
</evidence>
<name>A0A8H5C599_9AGAR</name>
<organism evidence="1 2">
    <name type="scientific">Ephemerocybe angulata</name>
    <dbReference type="NCBI Taxonomy" id="980116"/>
    <lineage>
        <taxon>Eukaryota</taxon>
        <taxon>Fungi</taxon>
        <taxon>Dikarya</taxon>
        <taxon>Basidiomycota</taxon>
        <taxon>Agaricomycotina</taxon>
        <taxon>Agaricomycetes</taxon>
        <taxon>Agaricomycetidae</taxon>
        <taxon>Agaricales</taxon>
        <taxon>Agaricineae</taxon>
        <taxon>Psathyrellaceae</taxon>
        <taxon>Ephemerocybe</taxon>
    </lineage>
</organism>
<dbReference type="Proteomes" id="UP000541558">
    <property type="component" value="Unassembled WGS sequence"/>
</dbReference>
<dbReference type="PANTHER" id="PTHR19288:SF46">
    <property type="entry name" value="HALOACID DEHALOGENASE-LIKE HYDROLASE DOMAIN-CONTAINING PROTEIN 2"/>
    <property type="match status" value="1"/>
</dbReference>
<keyword evidence="2" id="KW-1185">Reference proteome</keyword>
<dbReference type="PANTHER" id="PTHR19288">
    <property type="entry name" value="4-NITROPHENYLPHOSPHATASE-RELATED"/>
    <property type="match status" value="1"/>
</dbReference>
<accession>A0A8H5C599</accession>
<dbReference type="SUPFAM" id="SSF56784">
    <property type="entry name" value="HAD-like"/>
    <property type="match status" value="1"/>
</dbReference>
<comment type="caution">
    <text evidence="1">The sequence shown here is derived from an EMBL/GenBank/DDBJ whole genome shotgun (WGS) entry which is preliminary data.</text>
</comment>
<dbReference type="AlphaFoldDB" id="A0A8H5C599"/>
<evidence type="ECO:0008006" key="3">
    <source>
        <dbReference type="Google" id="ProtNLM"/>
    </source>
</evidence>
<dbReference type="InterPro" id="IPR036412">
    <property type="entry name" value="HAD-like_sf"/>
</dbReference>